<sequence>MAPAPRDPDAPRPPLVRRLGWFVAIWVMSVLVLGTVAWVIRLFIV</sequence>
<dbReference type="EMBL" id="CXPG01000021">
    <property type="protein sequence ID" value="CTQ34283.1"/>
    <property type="molecule type" value="Genomic_DNA"/>
</dbReference>
<keyword evidence="1" id="KW-0472">Membrane</keyword>
<dbReference type="AlphaFoldDB" id="A0A0M6XVH2"/>
<reference evidence="2 3" key="1">
    <citation type="submission" date="2015-07" db="EMBL/GenBank/DDBJ databases">
        <authorList>
            <person name="Noorani M."/>
        </authorList>
    </citation>
    <scope>NUCLEOTIDE SEQUENCE [LARGE SCALE GENOMIC DNA]</scope>
    <source>
        <strain evidence="2 3">CECT 5088</strain>
    </source>
</reference>
<feature type="transmembrane region" description="Helical" evidence="1">
    <location>
        <begin position="20"/>
        <end position="44"/>
    </location>
</feature>
<evidence type="ECO:0000313" key="2">
    <source>
        <dbReference type="EMBL" id="CTQ34283.1"/>
    </source>
</evidence>
<organism evidence="2 3">
    <name type="scientific">Jannaschia rubra</name>
    <dbReference type="NCBI Taxonomy" id="282197"/>
    <lineage>
        <taxon>Bacteria</taxon>
        <taxon>Pseudomonadati</taxon>
        <taxon>Pseudomonadota</taxon>
        <taxon>Alphaproteobacteria</taxon>
        <taxon>Rhodobacterales</taxon>
        <taxon>Roseobacteraceae</taxon>
        <taxon>Jannaschia</taxon>
    </lineage>
</organism>
<dbReference type="RefSeq" id="WP_082430034.1">
    <property type="nucleotide sequence ID" value="NZ_CANMUL010000002.1"/>
</dbReference>
<protein>
    <recommendedName>
        <fullName evidence="4">DUF2474 domain-containing protein</fullName>
    </recommendedName>
</protein>
<evidence type="ECO:0000256" key="1">
    <source>
        <dbReference type="SAM" id="Phobius"/>
    </source>
</evidence>
<dbReference type="STRING" id="282197.SAMN04488517_10360"/>
<dbReference type="Pfam" id="PF10617">
    <property type="entry name" value="DUF2474"/>
    <property type="match status" value="1"/>
</dbReference>
<gene>
    <name evidence="2" type="ORF">JAN5088_03077</name>
</gene>
<evidence type="ECO:0008006" key="4">
    <source>
        <dbReference type="Google" id="ProtNLM"/>
    </source>
</evidence>
<evidence type="ECO:0000313" key="3">
    <source>
        <dbReference type="Proteomes" id="UP000048908"/>
    </source>
</evidence>
<dbReference type="OrthoDB" id="7907876at2"/>
<keyword evidence="3" id="KW-1185">Reference proteome</keyword>
<dbReference type="Proteomes" id="UP000048908">
    <property type="component" value="Unassembled WGS sequence"/>
</dbReference>
<name>A0A0M6XVH2_9RHOB</name>
<keyword evidence="1" id="KW-0812">Transmembrane</keyword>
<proteinExistence type="predicted"/>
<accession>A0A0M6XVH2</accession>
<keyword evidence="1" id="KW-1133">Transmembrane helix</keyword>
<dbReference type="InterPro" id="IPR018895">
    <property type="entry name" value="DUF2474"/>
</dbReference>